<sequence length="225" mass="25376">MPATVPTSLPALGEATVPLASFIRPAHRHYFTRRPERPSYRLRRYDFAGTPAVMPLVRAFLDTCAAARSRDYRYLFTLLGSELANNAIRHSLSGQPGGSYTLLAHRHRTGMHLACRDRGGLRDEDANLAPRFDGLDLDAESGRGLAMVNAFASEWGDNGNAEFRTVWFYLAYDLAGSRWNIPTDLWSLSPDQPTQDTRRARKAHHRFSRALNPRNQTSHKQGKRI</sequence>
<dbReference type="InterPro" id="IPR003594">
    <property type="entry name" value="HATPase_dom"/>
</dbReference>
<comment type="caution">
    <text evidence="4">The sequence shown here is derived from an EMBL/GenBank/DDBJ whole genome shotgun (WGS) entry which is preliminary data.</text>
</comment>
<evidence type="ECO:0000313" key="5">
    <source>
        <dbReference type="Proteomes" id="UP000584931"/>
    </source>
</evidence>
<reference evidence="4 5" key="1">
    <citation type="submission" date="2020-07" db="EMBL/GenBank/DDBJ databases">
        <title>Sequencing the genomes of 1000 actinobacteria strains.</title>
        <authorList>
            <person name="Klenk H.-P."/>
        </authorList>
    </citation>
    <scope>NUCLEOTIDE SEQUENCE [LARGE SCALE GENOMIC DNA]</scope>
    <source>
        <strain evidence="4 5">DSM 45278</strain>
    </source>
</reference>
<dbReference type="SUPFAM" id="SSF55874">
    <property type="entry name" value="ATPase domain of HSP90 chaperone/DNA topoisomerase II/histidine kinase"/>
    <property type="match status" value="1"/>
</dbReference>
<gene>
    <name evidence="4" type="ORF">HNR06_000652</name>
</gene>
<dbReference type="InterPro" id="IPR050267">
    <property type="entry name" value="Anti-sigma-factor_SerPK"/>
</dbReference>
<dbReference type="Proteomes" id="UP000584931">
    <property type="component" value="Unassembled WGS sequence"/>
</dbReference>
<dbReference type="Pfam" id="PF13581">
    <property type="entry name" value="HATPase_c_2"/>
    <property type="match status" value="1"/>
</dbReference>
<evidence type="ECO:0000256" key="1">
    <source>
        <dbReference type="ARBA" id="ARBA00022527"/>
    </source>
</evidence>
<dbReference type="CDD" id="cd16936">
    <property type="entry name" value="HATPase_RsbW-like"/>
    <property type="match status" value="1"/>
</dbReference>
<dbReference type="PROSITE" id="PS01095">
    <property type="entry name" value="GH18_1"/>
    <property type="match status" value="1"/>
</dbReference>
<dbReference type="InterPro" id="IPR036890">
    <property type="entry name" value="HATPase_C_sf"/>
</dbReference>
<dbReference type="Gene3D" id="3.30.565.10">
    <property type="entry name" value="Histidine kinase-like ATPase, C-terminal domain"/>
    <property type="match status" value="1"/>
</dbReference>
<accession>A0A7Z0BGZ7</accession>
<keyword evidence="1" id="KW-0723">Serine/threonine-protein kinase</keyword>
<dbReference type="PANTHER" id="PTHR35526:SF3">
    <property type="entry name" value="ANTI-SIGMA-F FACTOR RSBW"/>
    <property type="match status" value="1"/>
</dbReference>
<dbReference type="GO" id="GO:0005975">
    <property type="term" value="P:carbohydrate metabolic process"/>
    <property type="evidence" value="ECO:0007669"/>
    <property type="project" value="InterPro"/>
</dbReference>
<evidence type="ECO:0000256" key="2">
    <source>
        <dbReference type="SAM" id="MobiDB-lite"/>
    </source>
</evidence>
<proteinExistence type="predicted"/>
<dbReference type="GO" id="GO:0004674">
    <property type="term" value="F:protein serine/threonine kinase activity"/>
    <property type="evidence" value="ECO:0007669"/>
    <property type="project" value="UniProtKB-KW"/>
</dbReference>
<dbReference type="GO" id="GO:0004553">
    <property type="term" value="F:hydrolase activity, hydrolyzing O-glycosyl compounds"/>
    <property type="evidence" value="ECO:0007669"/>
    <property type="project" value="InterPro"/>
</dbReference>
<dbReference type="InterPro" id="IPR001579">
    <property type="entry name" value="Glyco_hydro_18_chit_AS"/>
</dbReference>
<name>A0A7Z0BGZ7_9ACTN</name>
<evidence type="ECO:0000313" key="4">
    <source>
        <dbReference type="EMBL" id="NYH51063.1"/>
    </source>
</evidence>
<dbReference type="PANTHER" id="PTHR35526">
    <property type="entry name" value="ANTI-SIGMA-F FACTOR RSBW-RELATED"/>
    <property type="match status" value="1"/>
</dbReference>
<dbReference type="AlphaFoldDB" id="A0A7Z0BGZ7"/>
<organism evidence="4 5">
    <name type="scientific">Nocardiopsis sinuspersici</name>
    <dbReference type="NCBI Taxonomy" id="501010"/>
    <lineage>
        <taxon>Bacteria</taxon>
        <taxon>Bacillati</taxon>
        <taxon>Actinomycetota</taxon>
        <taxon>Actinomycetes</taxon>
        <taxon>Streptosporangiales</taxon>
        <taxon>Nocardiopsidaceae</taxon>
        <taxon>Nocardiopsis</taxon>
    </lineage>
</organism>
<keyword evidence="1" id="KW-0418">Kinase</keyword>
<feature type="region of interest" description="Disordered" evidence="2">
    <location>
        <begin position="185"/>
        <end position="225"/>
    </location>
</feature>
<protein>
    <submittedName>
        <fullName evidence="4">Anti-sigma regulatory factor (Ser/Thr protein kinase)</fullName>
    </submittedName>
</protein>
<dbReference type="EMBL" id="JACCHL010000001">
    <property type="protein sequence ID" value="NYH51063.1"/>
    <property type="molecule type" value="Genomic_DNA"/>
</dbReference>
<feature type="domain" description="Histidine kinase/HSP90-like ATPase" evidence="3">
    <location>
        <begin position="50"/>
        <end position="154"/>
    </location>
</feature>
<feature type="compositionally biased region" description="Basic residues" evidence="2">
    <location>
        <begin position="199"/>
        <end position="208"/>
    </location>
</feature>
<keyword evidence="1" id="KW-0808">Transferase</keyword>
<evidence type="ECO:0000259" key="3">
    <source>
        <dbReference type="Pfam" id="PF13581"/>
    </source>
</evidence>